<dbReference type="EMBL" id="MDCE01000016">
    <property type="protein sequence ID" value="PPV06364.1"/>
    <property type="molecule type" value="Genomic_DNA"/>
</dbReference>
<protein>
    <submittedName>
        <fullName evidence="8 9">Integrase</fullName>
    </submittedName>
</protein>
<dbReference type="CDD" id="cd00801">
    <property type="entry name" value="INT_P4_C"/>
    <property type="match status" value="1"/>
</dbReference>
<dbReference type="GO" id="GO:0006310">
    <property type="term" value="P:DNA recombination"/>
    <property type="evidence" value="ECO:0007669"/>
    <property type="project" value="UniProtKB-KW"/>
</dbReference>
<dbReference type="PANTHER" id="PTHR30629">
    <property type="entry name" value="PROPHAGE INTEGRASE"/>
    <property type="match status" value="1"/>
</dbReference>
<dbReference type="Proteomes" id="UP000092503">
    <property type="component" value="Unassembled WGS sequence"/>
</dbReference>
<evidence type="ECO:0000313" key="8">
    <source>
        <dbReference type="EMBL" id="PPV06364.1"/>
    </source>
</evidence>
<dbReference type="GO" id="GO:0003677">
    <property type="term" value="F:DNA binding"/>
    <property type="evidence" value="ECO:0007669"/>
    <property type="project" value="UniProtKB-UniRule"/>
</dbReference>
<keyword evidence="3 5" id="KW-0238">DNA-binding</keyword>
<evidence type="ECO:0000259" key="6">
    <source>
        <dbReference type="PROSITE" id="PS51898"/>
    </source>
</evidence>
<dbReference type="Gene3D" id="3.30.160.390">
    <property type="entry name" value="Integrase, DNA-binding domain"/>
    <property type="match status" value="1"/>
</dbReference>
<feature type="domain" description="Core-binding (CB)" evidence="7">
    <location>
        <begin position="100"/>
        <end position="181"/>
    </location>
</feature>
<dbReference type="PROSITE" id="PS51898">
    <property type="entry name" value="TYR_RECOMBINASE"/>
    <property type="match status" value="1"/>
</dbReference>
<dbReference type="GO" id="GO:0015074">
    <property type="term" value="P:DNA integration"/>
    <property type="evidence" value="ECO:0007669"/>
    <property type="project" value="UniProtKB-KW"/>
</dbReference>
<dbReference type="InterPro" id="IPR050808">
    <property type="entry name" value="Phage_Integrase"/>
</dbReference>
<dbReference type="AlphaFoldDB" id="A0A1C3NML8"/>
<dbReference type="EMBL" id="FLTX01000037">
    <property type="protein sequence ID" value="SBV51627.1"/>
    <property type="molecule type" value="Genomic_DNA"/>
</dbReference>
<keyword evidence="2" id="KW-0229">DNA integration</keyword>
<comment type="similarity">
    <text evidence="1">Belongs to the 'phage' integrase family.</text>
</comment>
<name>A0A1C3NML8_9XANT</name>
<evidence type="ECO:0000256" key="4">
    <source>
        <dbReference type="ARBA" id="ARBA00023172"/>
    </source>
</evidence>
<dbReference type="Gene3D" id="1.10.150.130">
    <property type="match status" value="1"/>
</dbReference>
<dbReference type="InterPro" id="IPR010998">
    <property type="entry name" value="Integrase_recombinase_N"/>
</dbReference>
<dbReference type="Proteomes" id="UP000239710">
    <property type="component" value="Unassembled WGS sequence"/>
</dbReference>
<dbReference type="Pfam" id="PF00589">
    <property type="entry name" value="Phage_integrase"/>
    <property type="match status" value="1"/>
</dbReference>
<dbReference type="SUPFAM" id="SSF56349">
    <property type="entry name" value="DNA breaking-rejoining enzymes"/>
    <property type="match status" value="1"/>
</dbReference>
<dbReference type="InterPro" id="IPR002104">
    <property type="entry name" value="Integrase_catalytic"/>
</dbReference>
<dbReference type="PANTHER" id="PTHR30629:SF2">
    <property type="entry name" value="PROPHAGE INTEGRASE INTS-RELATED"/>
    <property type="match status" value="1"/>
</dbReference>
<dbReference type="OrthoDB" id="9795573at2"/>
<dbReference type="InterPro" id="IPR025166">
    <property type="entry name" value="Integrase_DNA_bind_dom"/>
</dbReference>
<accession>A0A1C3NML8</accession>
<sequence>MPLTDTAIRKAKPTATPQKLRDGNGLYLLLQPDGARWWRYDYRRPITGKRNTLSFGTYPEVSLADAREKLAESRRQLAAKIDPGEQRKAVKAAGEAAVANSFEVVAREWFAKQQKEWSTQYADKIIRRLESDIFPWIGSRPVGTITAPELLKHLERIEQRGAIETAHRALQTCGAVFRYAVRTGRADGDPTGALKGALTPWRPMPFAAATTPAAATALLRKIDSSTSRPIVGSALRLAPLLFARPGELVSMRWTELDLDAGQWRYFVTKTKRTHIAALSTQAVEILRDLHPLTGRGEFVFPGGRDPRKHMSGNTILVAARRCGIEKDESTIHGFRHMASTLLNEMGHWNPDAIESALTHKMPGVRGIYNQAQYLDERRKMMQAWADNLDTLKADAANKVVPFKHRVARG</sequence>
<proteinExistence type="inferred from homology"/>
<feature type="domain" description="Tyr recombinase" evidence="6">
    <location>
        <begin position="205"/>
        <end position="381"/>
    </location>
</feature>
<gene>
    <name evidence="9" type="ORF">XBLMG947_2416</name>
    <name evidence="8" type="ORF">XbrCFBP1976_12365</name>
</gene>
<evidence type="ECO:0000313" key="10">
    <source>
        <dbReference type="Proteomes" id="UP000092503"/>
    </source>
</evidence>
<dbReference type="PROSITE" id="PS51900">
    <property type="entry name" value="CB"/>
    <property type="match status" value="1"/>
</dbReference>
<keyword evidence="11" id="KW-1185">Reference proteome</keyword>
<keyword evidence="4" id="KW-0233">DNA recombination</keyword>
<dbReference type="Pfam" id="PF13356">
    <property type="entry name" value="Arm-DNA-bind_3"/>
    <property type="match status" value="1"/>
</dbReference>
<dbReference type="InterPro" id="IPR038488">
    <property type="entry name" value="Integrase_DNA-bd_sf"/>
</dbReference>
<dbReference type="InterPro" id="IPR044068">
    <property type="entry name" value="CB"/>
</dbReference>
<evidence type="ECO:0000259" key="7">
    <source>
        <dbReference type="PROSITE" id="PS51900"/>
    </source>
</evidence>
<reference evidence="9 10" key="1">
    <citation type="submission" date="2016-06" db="EMBL/GenBank/DDBJ databases">
        <authorList>
            <person name="Kjaerup R.B."/>
            <person name="Dalgaard T.S."/>
            <person name="Juul-Madsen H.R."/>
        </authorList>
    </citation>
    <scope>NUCLEOTIDE SEQUENCE [LARGE SCALE GENOMIC DNA]</scope>
    <source>
        <strain evidence="9">LMG947</strain>
    </source>
</reference>
<evidence type="ECO:0000313" key="9">
    <source>
        <dbReference type="EMBL" id="SBV51627.1"/>
    </source>
</evidence>
<dbReference type="Gene3D" id="1.10.443.10">
    <property type="entry name" value="Intergrase catalytic core"/>
    <property type="match status" value="1"/>
</dbReference>
<dbReference type="STRING" id="56449.XBLMG947_2416"/>
<organism evidence="9 10">
    <name type="scientific">Xanthomonas bromi</name>
    <dbReference type="NCBI Taxonomy" id="56449"/>
    <lineage>
        <taxon>Bacteria</taxon>
        <taxon>Pseudomonadati</taxon>
        <taxon>Pseudomonadota</taxon>
        <taxon>Gammaproteobacteria</taxon>
        <taxon>Lysobacterales</taxon>
        <taxon>Lysobacteraceae</taxon>
        <taxon>Xanthomonas</taxon>
    </lineage>
</organism>
<dbReference type="InterPro" id="IPR053876">
    <property type="entry name" value="Phage_int_M"/>
</dbReference>
<dbReference type="RefSeq" id="WP_065468923.1">
    <property type="nucleotide sequence ID" value="NZ_FLTX01000037.1"/>
</dbReference>
<evidence type="ECO:0000256" key="2">
    <source>
        <dbReference type="ARBA" id="ARBA00022908"/>
    </source>
</evidence>
<evidence type="ECO:0000256" key="5">
    <source>
        <dbReference type="PROSITE-ProRule" id="PRU01248"/>
    </source>
</evidence>
<dbReference type="Pfam" id="PF22022">
    <property type="entry name" value="Phage_int_M"/>
    <property type="match status" value="1"/>
</dbReference>
<evidence type="ECO:0000256" key="1">
    <source>
        <dbReference type="ARBA" id="ARBA00008857"/>
    </source>
</evidence>
<dbReference type="InterPro" id="IPR011010">
    <property type="entry name" value="DNA_brk_join_enz"/>
</dbReference>
<evidence type="ECO:0000313" key="11">
    <source>
        <dbReference type="Proteomes" id="UP000239710"/>
    </source>
</evidence>
<evidence type="ECO:0000256" key="3">
    <source>
        <dbReference type="ARBA" id="ARBA00023125"/>
    </source>
</evidence>
<reference evidence="8 11" key="2">
    <citation type="submission" date="2016-08" db="EMBL/GenBank/DDBJ databases">
        <title>Evolution of the type three secretion system and type three effector repertoires in Xanthomonas.</title>
        <authorList>
            <person name="Merda D."/>
            <person name="Briand M."/>
            <person name="Bosis E."/>
            <person name="Rousseau C."/>
            <person name="Portier P."/>
            <person name="Jacques M.-A."/>
            <person name="Fischer-Le Saux M."/>
        </authorList>
    </citation>
    <scope>NUCLEOTIDE SEQUENCE [LARGE SCALE GENOMIC DNA]</scope>
    <source>
        <strain evidence="8 11">CFBP1976</strain>
    </source>
</reference>
<dbReference type="InterPro" id="IPR013762">
    <property type="entry name" value="Integrase-like_cat_sf"/>
</dbReference>